<accession>A0ACA9R2M3</accession>
<organism evidence="1 2">
    <name type="scientific">Cetraspora pellucida</name>
    <dbReference type="NCBI Taxonomy" id="1433469"/>
    <lineage>
        <taxon>Eukaryota</taxon>
        <taxon>Fungi</taxon>
        <taxon>Fungi incertae sedis</taxon>
        <taxon>Mucoromycota</taxon>
        <taxon>Glomeromycotina</taxon>
        <taxon>Glomeromycetes</taxon>
        <taxon>Diversisporales</taxon>
        <taxon>Gigasporaceae</taxon>
        <taxon>Cetraspora</taxon>
    </lineage>
</organism>
<comment type="caution">
    <text evidence="1">The sequence shown here is derived from an EMBL/GenBank/DDBJ whole genome shotgun (WGS) entry which is preliminary data.</text>
</comment>
<keyword evidence="2" id="KW-1185">Reference proteome</keyword>
<dbReference type="Proteomes" id="UP000789366">
    <property type="component" value="Unassembled WGS sequence"/>
</dbReference>
<evidence type="ECO:0000313" key="1">
    <source>
        <dbReference type="EMBL" id="CAG8774185.1"/>
    </source>
</evidence>
<name>A0ACA9R2M3_9GLOM</name>
<reference evidence="1" key="1">
    <citation type="submission" date="2021-06" db="EMBL/GenBank/DDBJ databases">
        <authorList>
            <person name="Kallberg Y."/>
            <person name="Tangrot J."/>
            <person name="Rosling A."/>
        </authorList>
    </citation>
    <scope>NUCLEOTIDE SEQUENCE</scope>
    <source>
        <strain evidence="1">28 12/20/2015</strain>
    </source>
</reference>
<evidence type="ECO:0000313" key="2">
    <source>
        <dbReference type="Proteomes" id="UP000789366"/>
    </source>
</evidence>
<dbReference type="EMBL" id="CAJVPW010055959">
    <property type="protein sequence ID" value="CAG8774185.1"/>
    <property type="molecule type" value="Genomic_DNA"/>
</dbReference>
<proteinExistence type="predicted"/>
<gene>
    <name evidence="1" type="ORF">SPELUC_LOCUS15970</name>
</gene>
<sequence>MKPCPRGKEFQRMIRNFLVCYKMIAVINEVPDGGVDIHGSYKNLNFAMQVKYHHDNKNNVGVGDIREFCDVYSKSDYENFFGIIVTNSGYTEPAVIH</sequence>
<feature type="non-terminal residue" evidence="1">
    <location>
        <position position="97"/>
    </location>
</feature>
<protein>
    <submittedName>
        <fullName evidence="1">14966_t:CDS:1</fullName>
    </submittedName>
</protein>